<dbReference type="NCBIfam" id="TIGR03139">
    <property type="entry name" value="QueF-II"/>
    <property type="match status" value="1"/>
</dbReference>
<evidence type="ECO:0000313" key="6">
    <source>
        <dbReference type="EMBL" id="KJJ83804.1"/>
    </source>
</evidence>
<sequence length="129" mass="15081">MEKTYDGLQNNIRGLQLPSIEVWENKYNDKTYMIKSDTNEFTCICPKTGLPDFAHIFIEYSPDKWCIELKSFKEYLFAYRTIGIFHEHVVNKLLEDLVKAASPRYMKIKGIFNIRGGITTIVEAEYKNS</sequence>
<proteinExistence type="inferred from homology"/>
<feature type="active site" description="Thioimide intermediate" evidence="5">
    <location>
        <position position="45"/>
    </location>
</feature>
<keyword evidence="7" id="KW-1185">Reference proteome</keyword>
<feature type="binding site" evidence="5">
    <location>
        <begin position="86"/>
        <end position="87"/>
    </location>
    <ligand>
        <name>substrate</name>
    </ligand>
</feature>
<organism evidence="6 7">
    <name type="scientific">Candidatus Omnitrophus magneticus</name>
    <dbReference type="NCBI Taxonomy" id="1609969"/>
    <lineage>
        <taxon>Bacteria</taxon>
        <taxon>Pseudomonadati</taxon>
        <taxon>Candidatus Omnitrophota</taxon>
        <taxon>Candidatus Omnitrophus</taxon>
    </lineage>
</organism>
<dbReference type="InterPro" id="IPR050084">
    <property type="entry name" value="NADPH_dep_7-cyano-7-deazaG_red"/>
</dbReference>
<dbReference type="GO" id="GO:0008616">
    <property type="term" value="P:tRNA queuosine(34) biosynthetic process"/>
    <property type="evidence" value="ECO:0007669"/>
    <property type="project" value="UniProtKB-UniRule"/>
</dbReference>
<gene>
    <name evidence="5" type="primary">queF</name>
    <name evidence="6" type="ORF">OMAG_002323</name>
</gene>
<dbReference type="EC" id="1.7.1.13" evidence="5"/>
<keyword evidence="2 5" id="KW-0671">Queuosine biosynthesis</keyword>
<accession>A0A0F0CP69</accession>
<dbReference type="InterPro" id="IPR029500">
    <property type="entry name" value="QueF"/>
</dbReference>
<evidence type="ECO:0000256" key="5">
    <source>
        <dbReference type="HAMAP-Rule" id="MF_00818"/>
    </source>
</evidence>
<evidence type="ECO:0000256" key="1">
    <source>
        <dbReference type="ARBA" id="ARBA00022490"/>
    </source>
</evidence>
<reference evidence="6 7" key="1">
    <citation type="submission" date="2015-02" db="EMBL/GenBank/DDBJ databases">
        <title>Single-cell genomics of uncultivated deep-branching MTB reveals a conserved set of magnetosome genes.</title>
        <authorList>
            <person name="Kolinko S."/>
            <person name="Richter M."/>
            <person name="Glockner F.O."/>
            <person name="Brachmann A."/>
            <person name="Schuler D."/>
        </authorList>
    </citation>
    <scope>NUCLEOTIDE SEQUENCE [LARGE SCALE GENOMIC DNA]</scope>
    <source>
        <strain evidence="6">SKK-01</strain>
    </source>
</reference>
<name>A0A0F0CP69_9BACT</name>
<evidence type="ECO:0000256" key="4">
    <source>
        <dbReference type="ARBA" id="ARBA00023002"/>
    </source>
</evidence>
<keyword evidence="1 5" id="KW-0963">Cytoplasm</keyword>
<dbReference type="PANTHER" id="PTHR34354:SF1">
    <property type="entry name" value="NADPH-DEPENDENT 7-CYANO-7-DEAZAGUANINE REDUCTASE"/>
    <property type="match status" value="1"/>
</dbReference>
<protein>
    <recommendedName>
        <fullName evidence="5">NADPH-dependent 7-cyano-7-deazaguanine reductase</fullName>
        <ecNumber evidence="5">1.7.1.13</ecNumber>
    </recommendedName>
    <alternativeName>
        <fullName evidence="5">7-cyano-7-carbaguanine reductase</fullName>
    </alternativeName>
    <alternativeName>
        <fullName evidence="5">NADPH-dependent nitrile oxidoreductase</fullName>
    </alternativeName>
    <alternativeName>
        <fullName evidence="5">PreQ(0) reductase</fullName>
    </alternativeName>
</protein>
<keyword evidence="4 5" id="KW-0560">Oxidoreductase</keyword>
<comment type="catalytic activity">
    <reaction evidence="5">
        <text>7-aminomethyl-7-carbaguanine + 2 NADP(+) = 7-cyano-7-carbaguanine + 2 NADPH + 3 H(+)</text>
        <dbReference type="Rhea" id="RHEA:13409"/>
        <dbReference type="ChEBI" id="CHEBI:15378"/>
        <dbReference type="ChEBI" id="CHEBI:45075"/>
        <dbReference type="ChEBI" id="CHEBI:57783"/>
        <dbReference type="ChEBI" id="CHEBI:58349"/>
        <dbReference type="ChEBI" id="CHEBI:58703"/>
        <dbReference type="EC" id="1.7.1.13"/>
    </reaction>
</comment>
<comment type="similarity">
    <text evidence="5">Belongs to the GTP cyclohydrolase I family. QueF type 1 subfamily.</text>
</comment>
<comment type="pathway">
    <text evidence="5">tRNA modification; tRNA-queuosine biosynthesis.</text>
</comment>
<comment type="caution">
    <text evidence="6">The sequence shown here is derived from an EMBL/GenBank/DDBJ whole genome shotgun (WGS) entry which is preliminary data.</text>
</comment>
<evidence type="ECO:0000313" key="7">
    <source>
        <dbReference type="Proteomes" id="UP000033428"/>
    </source>
</evidence>
<feature type="binding site" evidence="5">
    <location>
        <begin position="67"/>
        <end position="69"/>
    </location>
    <ligand>
        <name>substrate</name>
    </ligand>
</feature>
<dbReference type="UniPathway" id="UPA00392"/>
<dbReference type="Gene3D" id="3.30.1130.10">
    <property type="match status" value="1"/>
</dbReference>
<dbReference type="SUPFAM" id="SSF55620">
    <property type="entry name" value="Tetrahydrobiopterin biosynthesis enzymes-like"/>
    <property type="match status" value="1"/>
</dbReference>
<dbReference type="AlphaFoldDB" id="A0A0F0CP69"/>
<dbReference type="HAMAP" id="MF_00818">
    <property type="entry name" value="QueF_type1"/>
    <property type="match status" value="1"/>
</dbReference>
<comment type="function">
    <text evidence="5">Catalyzes the NADPH-dependent reduction of 7-cyano-7-deazaguanine (preQ0) to 7-aminomethyl-7-deazaguanine (preQ1).</text>
</comment>
<feature type="active site" description="Proton donor" evidence="5">
    <location>
        <position position="52"/>
    </location>
</feature>
<dbReference type="PIRSF" id="PIRSF027377">
    <property type="entry name" value="Nitrile_oxidored_QueF"/>
    <property type="match status" value="1"/>
</dbReference>
<evidence type="ECO:0000256" key="2">
    <source>
        <dbReference type="ARBA" id="ARBA00022785"/>
    </source>
</evidence>
<dbReference type="Pfam" id="PF14489">
    <property type="entry name" value="QueF"/>
    <property type="match status" value="1"/>
</dbReference>
<dbReference type="Proteomes" id="UP000033428">
    <property type="component" value="Unassembled WGS sequence"/>
</dbReference>
<comment type="subcellular location">
    <subcellularLocation>
        <location evidence="5">Cytoplasm</location>
    </subcellularLocation>
</comment>
<keyword evidence="3 5" id="KW-0521">NADP</keyword>
<dbReference type="EMBL" id="JYNY01000478">
    <property type="protein sequence ID" value="KJJ83804.1"/>
    <property type="molecule type" value="Genomic_DNA"/>
</dbReference>
<dbReference type="InterPro" id="IPR043133">
    <property type="entry name" value="GTP-CH-I_C/QueF"/>
</dbReference>
<dbReference type="PANTHER" id="PTHR34354">
    <property type="entry name" value="NADPH-DEPENDENT 7-CYANO-7-DEAZAGUANINE REDUCTASE"/>
    <property type="match status" value="1"/>
</dbReference>
<dbReference type="InterPro" id="IPR016856">
    <property type="entry name" value="QueF_type1"/>
</dbReference>
<evidence type="ECO:0000256" key="3">
    <source>
        <dbReference type="ARBA" id="ARBA00022857"/>
    </source>
</evidence>
<dbReference type="GO" id="GO:0005737">
    <property type="term" value="C:cytoplasm"/>
    <property type="evidence" value="ECO:0007669"/>
    <property type="project" value="UniProtKB-SubCell"/>
</dbReference>
<dbReference type="GO" id="GO:0033739">
    <property type="term" value="F:preQ1 synthase activity"/>
    <property type="evidence" value="ECO:0007669"/>
    <property type="project" value="UniProtKB-UniRule"/>
</dbReference>